<dbReference type="Gene3D" id="1.20.1510.10">
    <property type="entry name" value="Cation efflux protein transmembrane domain"/>
    <property type="match status" value="1"/>
</dbReference>
<dbReference type="AlphaFoldDB" id="A0A1G9C8P2"/>
<dbReference type="GO" id="GO:0006882">
    <property type="term" value="P:intracellular zinc ion homeostasis"/>
    <property type="evidence" value="ECO:0007669"/>
    <property type="project" value="TreeGrafter"/>
</dbReference>
<reference evidence="11" key="1">
    <citation type="submission" date="2016-10" db="EMBL/GenBank/DDBJ databases">
        <authorList>
            <person name="Varghese N."/>
            <person name="Submissions S."/>
        </authorList>
    </citation>
    <scope>NUCLEOTIDE SEQUENCE [LARGE SCALE GENOMIC DNA]</scope>
    <source>
        <strain evidence="11">DSM 16995</strain>
    </source>
</reference>
<feature type="transmembrane region" description="Helical" evidence="7">
    <location>
        <begin position="110"/>
        <end position="130"/>
    </location>
</feature>
<evidence type="ECO:0000259" key="8">
    <source>
        <dbReference type="Pfam" id="PF01545"/>
    </source>
</evidence>
<evidence type="ECO:0000313" key="10">
    <source>
        <dbReference type="EMBL" id="SDK47804.1"/>
    </source>
</evidence>
<evidence type="ECO:0000256" key="3">
    <source>
        <dbReference type="ARBA" id="ARBA00022448"/>
    </source>
</evidence>
<dbReference type="GO" id="GO:0005886">
    <property type="term" value="C:plasma membrane"/>
    <property type="evidence" value="ECO:0007669"/>
    <property type="project" value="TreeGrafter"/>
</dbReference>
<protein>
    <submittedName>
        <fullName evidence="10">Cation diffusion facilitator family transporter</fullName>
    </submittedName>
</protein>
<feature type="domain" description="Cation efflux protein cytoplasmic" evidence="9">
    <location>
        <begin position="211"/>
        <end position="287"/>
    </location>
</feature>
<evidence type="ECO:0000313" key="11">
    <source>
        <dbReference type="Proteomes" id="UP000199053"/>
    </source>
</evidence>
<evidence type="ECO:0000259" key="9">
    <source>
        <dbReference type="Pfam" id="PF16916"/>
    </source>
</evidence>
<keyword evidence="6 7" id="KW-0472">Membrane</keyword>
<evidence type="ECO:0000256" key="1">
    <source>
        <dbReference type="ARBA" id="ARBA00004141"/>
    </source>
</evidence>
<dbReference type="GO" id="GO:0015341">
    <property type="term" value="F:zinc efflux antiporter activity"/>
    <property type="evidence" value="ECO:0007669"/>
    <property type="project" value="TreeGrafter"/>
</dbReference>
<evidence type="ECO:0000256" key="6">
    <source>
        <dbReference type="ARBA" id="ARBA00023136"/>
    </source>
</evidence>
<dbReference type="InterPro" id="IPR027470">
    <property type="entry name" value="Cation_efflux_CTD"/>
</dbReference>
<dbReference type="InterPro" id="IPR002524">
    <property type="entry name" value="Cation_efflux"/>
</dbReference>
<feature type="domain" description="Cation efflux protein transmembrane" evidence="8">
    <location>
        <begin position="10"/>
        <end position="205"/>
    </location>
</feature>
<dbReference type="Gene3D" id="3.30.70.1350">
    <property type="entry name" value="Cation efflux protein, cytoplasmic domain"/>
    <property type="match status" value="1"/>
</dbReference>
<dbReference type="PANTHER" id="PTHR43840:SF15">
    <property type="entry name" value="MITOCHONDRIAL METAL TRANSPORTER 1-RELATED"/>
    <property type="match status" value="1"/>
</dbReference>
<dbReference type="RefSeq" id="WP_092158044.1">
    <property type="nucleotide sequence ID" value="NZ_FNGA01000001.1"/>
</dbReference>
<dbReference type="SUPFAM" id="SSF161111">
    <property type="entry name" value="Cation efflux protein transmembrane domain-like"/>
    <property type="match status" value="1"/>
</dbReference>
<sequence length="311" mass="33849">MSESPKKYIYYSITASIVTLVLKFWAWHITDSVGLLSDAMETLVNLSAGLFALAALTLAMKPADHAHTYGHGKAEYFSSGAEGMLILIAAIGIVYASIERFISPSIPSNLLTGLLLALLSSAVNFVTAKIMLKGAKIHDSITLEADAKHLLTDVWTSIGLVLGLGVMLFTPPSWAILDPIIAIIMALNIIFTGFYLIKKSYSGLMDNTLPKSELSLIDKSIRKCAGEEILYHGLRTRKAGSQRFIDFHLLLPGKSTIASSHTLCSEIEVCIKDELKNCHVTIHVEPEEDKSSYDCEETGGLCGSILRSNNE</sequence>
<comment type="similarity">
    <text evidence="2">Belongs to the cation diffusion facilitator (CDF) transporter (TC 2.A.4) family.</text>
</comment>
<dbReference type="SUPFAM" id="SSF160240">
    <property type="entry name" value="Cation efflux protein cytoplasmic domain-like"/>
    <property type="match status" value="1"/>
</dbReference>
<dbReference type="OrthoDB" id="9806522at2"/>
<proteinExistence type="inferred from homology"/>
<comment type="subcellular location">
    <subcellularLocation>
        <location evidence="1">Membrane</location>
        <topology evidence="1">Multi-pass membrane protein</topology>
    </subcellularLocation>
</comment>
<keyword evidence="11" id="KW-1185">Reference proteome</keyword>
<evidence type="ECO:0000256" key="5">
    <source>
        <dbReference type="ARBA" id="ARBA00022989"/>
    </source>
</evidence>
<dbReference type="STRING" id="246191.SAMN05660337_0579"/>
<feature type="transmembrane region" description="Helical" evidence="7">
    <location>
        <begin position="81"/>
        <end position="98"/>
    </location>
</feature>
<accession>A0A1G9C8P2</accession>
<dbReference type="EMBL" id="FNGA01000001">
    <property type="protein sequence ID" value="SDK47804.1"/>
    <property type="molecule type" value="Genomic_DNA"/>
</dbReference>
<evidence type="ECO:0000256" key="2">
    <source>
        <dbReference type="ARBA" id="ARBA00008114"/>
    </source>
</evidence>
<dbReference type="InterPro" id="IPR027469">
    <property type="entry name" value="Cation_efflux_TMD_sf"/>
</dbReference>
<feature type="transmembrane region" description="Helical" evidence="7">
    <location>
        <begin position="150"/>
        <end position="170"/>
    </location>
</feature>
<dbReference type="NCBIfam" id="TIGR01297">
    <property type="entry name" value="CDF"/>
    <property type="match status" value="1"/>
</dbReference>
<keyword evidence="3" id="KW-0813">Transport</keyword>
<dbReference type="InterPro" id="IPR036837">
    <property type="entry name" value="Cation_efflux_CTD_sf"/>
</dbReference>
<name>A0A1G9C8P2_9BACT</name>
<organism evidence="10 11">
    <name type="scientific">Maridesulfovibrio ferrireducens</name>
    <dbReference type="NCBI Taxonomy" id="246191"/>
    <lineage>
        <taxon>Bacteria</taxon>
        <taxon>Pseudomonadati</taxon>
        <taxon>Thermodesulfobacteriota</taxon>
        <taxon>Desulfovibrionia</taxon>
        <taxon>Desulfovibrionales</taxon>
        <taxon>Desulfovibrionaceae</taxon>
        <taxon>Maridesulfovibrio</taxon>
    </lineage>
</organism>
<dbReference type="Proteomes" id="UP000199053">
    <property type="component" value="Unassembled WGS sequence"/>
</dbReference>
<dbReference type="Pfam" id="PF01545">
    <property type="entry name" value="Cation_efflux"/>
    <property type="match status" value="1"/>
</dbReference>
<feature type="transmembrane region" description="Helical" evidence="7">
    <location>
        <begin position="176"/>
        <end position="197"/>
    </location>
</feature>
<dbReference type="InterPro" id="IPR058533">
    <property type="entry name" value="Cation_efflux_TM"/>
</dbReference>
<dbReference type="Pfam" id="PF16916">
    <property type="entry name" value="ZT_dimer"/>
    <property type="match status" value="1"/>
</dbReference>
<dbReference type="PANTHER" id="PTHR43840">
    <property type="entry name" value="MITOCHONDRIAL METAL TRANSPORTER 1-RELATED"/>
    <property type="match status" value="1"/>
</dbReference>
<evidence type="ECO:0000256" key="7">
    <source>
        <dbReference type="SAM" id="Phobius"/>
    </source>
</evidence>
<feature type="transmembrane region" description="Helical" evidence="7">
    <location>
        <begin position="42"/>
        <end position="60"/>
    </location>
</feature>
<keyword evidence="5 7" id="KW-1133">Transmembrane helix</keyword>
<dbReference type="GO" id="GO:0015093">
    <property type="term" value="F:ferrous iron transmembrane transporter activity"/>
    <property type="evidence" value="ECO:0007669"/>
    <property type="project" value="TreeGrafter"/>
</dbReference>
<dbReference type="GO" id="GO:0015086">
    <property type="term" value="F:cadmium ion transmembrane transporter activity"/>
    <property type="evidence" value="ECO:0007669"/>
    <property type="project" value="TreeGrafter"/>
</dbReference>
<dbReference type="InterPro" id="IPR050291">
    <property type="entry name" value="CDF_Transporter"/>
</dbReference>
<gene>
    <name evidence="10" type="ORF">SAMN05660337_0579</name>
</gene>
<feature type="transmembrane region" description="Helical" evidence="7">
    <location>
        <begin position="9"/>
        <end position="30"/>
    </location>
</feature>
<evidence type="ECO:0000256" key="4">
    <source>
        <dbReference type="ARBA" id="ARBA00022692"/>
    </source>
</evidence>
<keyword evidence="4 7" id="KW-0812">Transmembrane</keyword>